<proteinExistence type="predicted"/>
<protein>
    <submittedName>
        <fullName evidence="1">Glucan 1,3-beta-glucosidase I/II</fullName>
    </submittedName>
</protein>
<organism evidence="1 2">
    <name type="scientific">Frankliniella fusca</name>
    <dbReference type="NCBI Taxonomy" id="407009"/>
    <lineage>
        <taxon>Eukaryota</taxon>
        <taxon>Metazoa</taxon>
        <taxon>Ecdysozoa</taxon>
        <taxon>Arthropoda</taxon>
        <taxon>Hexapoda</taxon>
        <taxon>Insecta</taxon>
        <taxon>Pterygota</taxon>
        <taxon>Neoptera</taxon>
        <taxon>Paraneoptera</taxon>
        <taxon>Thysanoptera</taxon>
        <taxon>Terebrantia</taxon>
        <taxon>Thripoidea</taxon>
        <taxon>Thripidae</taxon>
        <taxon>Frankliniella</taxon>
    </lineage>
</organism>
<name>A0AAE1LUY3_9NEOP</name>
<keyword evidence="2" id="KW-1185">Reference proteome</keyword>
<reference evidence="1" key="2">
    <citation type="journal article" date="2023" name="BMC Genomics">
        <title>Pest status, molecular evolution, and epigenetic factors derived from the genome assembly of Frankliniella fusca, a thysanopteran phytovirus vector.</title>
        <authorList>
            <person name="Catto M.A."/>
            <person name="Labadie P.E."/>
            <person name="Jacobson A.L."/>
            <person name="Kennedy G.G."/>
            <person name="Srinivasan R."/>
            <person name="Hunt B.G."/>
        </authorList>
    </citation>
    <scope>NUCLEOTIDE SEQUENCE</scope>
    <source>
        <strain evidence="1">PL_HMW_Pooled</strain>
    </source>
</reference>
<gene>
    <name evidence="1" type="ORF">KUF71_002645</name>
</gene>
<dbReference type="AlphaFoldDB" id="A0AAE1LUY3"/>
<comment type="caution">
    <text evidence="1">The sequence shown here is derived from an EMBL/GenBank/DDBJ whole genome shotgun (WGS) entry which is preliminary data.</text>
</comment>
<sequence length="239" mass="27572">MYLYTIFEKLTGQIVLDELYPKPNQRICNELAKYNNFEHFNIFAGSHLNKLIDENVRVAVRHALRMLDECCFNCSGNHNLWTVAGGYATYILNNTNSYNDVDIFVYCNGTLTQVPIFDETESGVNIFRNVASLTYASVRTQLIQVNFDVNVKNFNVFYDLMASYILSKFDLPICRVAMNFPLDESSDEIYVLDLSSVSTYDDDVKPHRVQKYNTRTEKNVKKMVPSLKLLATRALFDMK</sequence>
<dbReference type="EMBL" id="JAHWGI010001439">
    <property type="protein sequence ID" value="KAK3932675.1"/>
    <property type="molecule type" value="Genomic_DNA"/>
</dbReference>
<accession>A0AAE1LUY3</accession>
<dbReference type="Proteomes" id="UP001219518">
    <property type="component" value="Unassembled WGS sequence"/>
</dbReference>
<reference evidence="1" key="1">
    <citation type="submission" date="2021-07" db="EMBL/GenBank/DDBJ databases">
        <authorList>
            <person name="Catto M.A."/>
            <person name="Jacobson A."/>
            <person name="Kennedy G."/>
            <person name="Labadie P."/>
            <person name="Hunt B.G."/>
            <person name="Srinivasan R."/>
        </authorList>
    </citation>
    <scope>NUCLEOTIDE SEQUENCE</scope>
    <source>
        <strain evidence="1">PL_HMW_Pooled</strain>
        <tissue evidence="1">Head</tissue>
    </source>
</reference>
<evidence type="ECO:0000313" key="1">
    <source>
        <dbReference type="EMBL" id="KAK3932675.1"/>
    </source>
</evidence>
<evidence type="ECO:0000313" key="2">
    <source>
        <dbReference type="Proteomes" id="UP001219518"/>
    </source>
</evidence>